<accession>A0A6J4PAP7</accession>
<dbReference type="Gene3D" id="3.40.50.360">
    <property type="match status" value="1"/>
</dbReference>
<dbReference type="GO" id="GO:0016491">
    <property type="term" value="F:oxidoreductase activity"/>
    <property type="evidence" value="ECO:0007669"/>
    <property type="project" value="InterPro"/>
</dbReference>
<dbReference type="Pfam" id="PF03358">
    <property type="entry name" value="FMN_red"/>
    <property type="match status" value="1"/>
</dbReference>
<organism evidence="2">
    <name type="scientific">uncultured Nocardioides sp</name>
    <dbReference type="NCBI Taxonomy" id="198441"/>
    <lineage>
        <taxon>Bacteria</taxon>
        <taxon>Bacillati</taxon>
        <taxon>Actinomycetota</taxon>
        <taxon>Actinomycetes</taxon>
        <taxon>Propionibacteriales</taxon>
        <taxon>Nocardioidaceae</taxon>
        <taxon>Nocardioides</taxon>
        <taxon>environmental samples</taxon>
    </lineage>
</organism>
<gene>
    <name evidence="2" type="ORF">AVDCRST_MAG06-2635</name>
</gene>
<reference evidence="2" key="1">
    <citation type="submission" date="2020-02" db="EMBL/GenBank/DDBJ databases">
        <authorList>
            <person name="Meier V. D."/>
        </authorList>
    </citation>
    <scope>NUCLEOTIDE SEQUENCE</scope>
    <source>
        <strain evidence="2">AVDCRST_MAG06</strain>
    </source>
</reference>
<feature type="domain" description="NADPH-dependent FMN reductase-like" evidence="1">
    <location>
        <begin position="40"/>
        <end position="186"/>
    </location>
</feature>
<name>A0A6J4PAP7_9ACTN</name>
<evidence type="ECO:0000259" key="1">
    <source>
        <dbReference type="Pfam" id="PF03358"/>
    </source>
</evidence>
<dbReference type="SUPFAM" id="SSF52218">
    <property type="entry name" value="Flavoproteins"/>
    <property type="match status" value="1"/>
</dbReference>
<dbReference type="AlphaFoldDB" id="A0A6J4PAP7"/>
<proteinExistence type="predicted"/>
<sequence length="236" mass="25299">MCTTLEHVFERDKAFLERMFDCGVRSAAPGYRLAMTSTLRALVLACSLKPSPQESSSEAIGRDVLGALAEHDVTGELIRVVDHGVSFGVTTDEGEGDGWPPLRQKMLNADILVIATPIWLGQASSVCKMVLERLDAELGETDDEGRKITFGKVAAVAVVGNEDGAHHVTAQCLQALNDVGFSVAANGSTYWVGEAMQAVDYTDHDEKPEKTVQTTEVLAANTAHLARLLKGANYPA</sequence>
<dbReference type="EMBL" id="CADCUP010000174">
    <property type="protein sequence ID" value="CAA9407438.1"/>
    <property type="molecule type" value="Genomic_DNA"/>
</dbReference>
<dbReference type="InterPro" id="IPR005025">
    <property type="entry name" value="FMN_Rdtase-like_dom"/>
</dbReference>
<dbReference type="InterPro" id="IPR029039">
    <property type="entry name" value="Flavoprotein-like_sf"/>
</dbReference>
<evidence type="ECO:0000313" key="2">
    <source>
        <dbReference type="EMBL" id="CAA9407438.1"/>
    </source>
</evidence>
<protein>
    <submittedName>
        <fullName evidence="2">BRAMP</fullName>
    </submittedName>
</protein>